<sequence>MNQITTLVNSGELTMSSLEISELVESRHDKVKQSIERLSERGVITLPPMGEKPTAGRPSTFYIFSGEKGKRDSIIVVAQLSPEFTARLVDRWQELESQKSFIPQTLPEALRLAADLAEQKQIAEQKLAIAAPKAEFVDRYVQATGLLGFREASKLLKVKENFFREFLLSKRIMYKLAGKLTPYSEHLDAGRFDVKTGENQINGHAYTQVKFTPKGIQWIAGLLAREQLEAA</sequence>
<reference evidence="3" key="1">
    <citation type="submission" date="2015-06" db="EMBL/GenBank/DDBJ databases">
        <authorList>
            <person name="Urmite Genomes"/>
        </authorList>
    </citation>
    <scope>NUCLEOTIDE SEQUENCE [LARGE SCALE GENOMIC DNA]</scope>
    <source>
        <strain evidence="3">CSUR P1867</strain>
    </source>
</reference>
<evidence type="ECO:0000259" key="1">
    <source>
        <dbReference type="Pfam" id="PF03374"/>
    </source>
</evidence>
<protein>
    <submittedName>
        <fullName evidence="2">Phage antirepressor protein KilAC domain protein</fullName>
    </submittedName>
</protein>
<evidence type="ECO:0000313" key="2">
    <source>
        <dbReference type="EMBL" id="CRL60202.1"/>
    </source>
</evidence>
<dbReference type="RefSeq" id="WP_072063070.1">
    <property type="nucleotide sequence ID" value="NZ_CVRY01000002.1"/>
</dbReference>
<evidence type="ECO:0000313" key="3">
    <source>
        <dbReference type="Proteomes" id="UP000183920"/>
    </source>
</evidence>
<dbReference type="GO" id="GO:0003677">
    <property type="term" value="F:DNA binding"/>
    <property type="evidence" value="ECO:0007669"/>
    <property type="project" value="InterPro"/>
</dbReference>
<dbReference type="EMBL" id="CVRY01000002">
    <property type="protein sequence ID" value="CRL60202.1"/>
    <property type="molecule type" value="Genomic_DNA"/>
</dbReference>
<name>A0A0G4Q2P2_9GAMM</name>
<proteinExistence type="predicted"/>
<dbReference type="Pfam" id="PF03374">
    <property type="entry name" value="ANT"/>
    <property type="match status" value="1"/>
</dbReference>
<dbReference type="InterPro" id="IPR005039">
    <property type="entry name" value="Ant_C"/>
</dbReference>
<dbReference type="Proteomes" id="UP000183920">
    <property type="component" value="Unassembled WGS sequence"/>
</dbReference>
<dbReference type="AlphaFoldDB" id="A0A0G4Q2P2"/>
<feature type="domain" description="Antirepressor protein C-terminal" evidence="1">
    <location>
        <begin position="124"/>
        <end position="224"/>
    </location>
</feature>
<organism evidence="2 3">
    <name type="scientific">Proteus penneri</name>
    <dbReference type="NCBI Taxonomy" id="102862"/>
    <lineage>
        <taxon>Bacteria</taxon>
        <taxon>Pseudomonadati</taxon>
        <taxon>Pseudomonadota</taxon>
        <taxon>Gammaproteobacteria</taxon>
        <taxon>Enterobacterales</taxon>
        <taxon>Morganellaceae</taxon>
        <taxon>Proteus</taxon>
    </lineage>
</organism>
<accession>A0A0G4Q2P2</accession>
<gene>
    <name evidence="2" type="ORF">BN1804_00807</name>
</gene>